<dbReference type="GeneID" id="109721224"/>
<evidence type="ECO:0000313" key="3">
    <source>
        <dbReference type="Proteomes" id="UP000515123"/>
    </source>
</evidence>
<name>A0A6P5G912_ANACO</name>
<dbReference type="Pfam" id="PF15071">
    <property type="entry name" value="TMEM220"/>
    <property type="match status" value="1"/>
</dbReference>
<dbReference type="PANTHER" id="PTHR34262">
    <property type="entry name" value="TRANSMEMBRANE PROTEIN 220"/>
    <property type="match status" value="1"/>
</dbReference>
<evidence type="ECO:0000256" key="2">
    <source>
        <dbReference type="SAM" id="SignalP"/>
    </source>
</evidence>
<feature type="transmembrane region" description="Helical" evidence="1">
    <location>
        <begin position="143"/>
        <end position="164"/>
    </location>
</feature>
<keyword evidence="1" id="KW-0812">Transmembrane</keyword>
<dbReference type="RefSeq" id="XP_020104287.1">
    <property type="nucleotide sequence ID" value="XM_020248698.1"/>
</dbReference>
<gene>
    <name evidence="4" type="primary">LOC109721224</name>
</gene>
<keyword evidence="1" id="KW-1133">Transmembrane helix</keyword>
<reference evidence="4" key="2">
    <citation type="submission" date="2025-08" db="UniProtKB">
        <authorList>
            <consortium name="RefSeq"/>
        </authorList>
    </citation>
    <scope>IDENTIFICATION</scope>
    <source>
        <tissue evidence="4">Leaf</tissue>
    </source>
</reference>
<feature type="chain" id="PRO_5028265552" evidence="2">
    <location>
        <begin position="32"/>
        <end position="172"/>
    </location>
</feature>
<evidence type="ECO:0000313" key="4">
    <source>
        <dbReference type="RefSeq" id="XP_020104287.1"/>
    </source>
</evidence>
<feature type="signal peptide" evidence="2">
    <location>
        <begin position="1"/>
        <end position="31"/>
    </location>
</feature>
<dbReference type="OrthoDB" id="9924288at2759"/>
<dbReference type="InterPro" id="IPR029377">
    <property type="entry name" value="TMEM220"/>
</dbReference>
<organism evidence="3 4">
    <name type="scientific">Ananas comosus</name>
    <name type="common">Pineapple</name>
    <name type="synonym">Ananas ananas</name>
    <dbReference type="NCBI Taxonomy" id="4615"/>
    <lineage>
        <taxon>Eukaryota</taxon>
        <taxon>Viridiplantae</taxon>
        <taxon>Streptophyta</taxon>
        <taxon>Embryophyta</taxon>
        <taxon>Tracheophyta</taxon>
        <taxon>Spermatophyta</taxon>
        <taxon>Magnoliopsida</taxon>
        <taxon>Liliopsida</taxon>
        <taxon>Poales</taxon>
        <taxon>Bromeliaceae</taxon>
        <taxon>Bromelioideae</taxon>
        <taxon>Ananas</taxon>
    </lineage>
</organism>
<dbReference type="PANTHER" id="PTHR34262:SF1">
    <property type="entry name" value="TRANSMEMBRANE PROTEIN 220"/>
    <property type="match status" value="1"/>
</dbReference>
<accession>A0A6P5G912</accession>
<keyword evidence="3" id="KW-1185">Reference proteome</keyword>
<evidence type="ECO:0000256" key="1">
    <source>
        <dbReference type="SAM" id="Phobius"/>
    </source>
</evidence>
<feature type="transmembrane region" description="Helical" evidence="1">
    <location>
        <begin position="36"/>
        <end position="56"/>
    </location>
</feature>
<keyword evidence="1" id="KW-0472">Membrane</keyword>
<feature type="transmembrane region" description="Helical" evidence="1">
    <location>
        <begin position="68"/>
        <end position="94"/>
    </location>
</feature>
<feature type="transmembrane region" description="Helical" evidence="1">
    <location>
        <begin position="106"/>
        <end position="122"/>
    </location>
</feature>
<dbReference type="Proteomes" id="UP000515123">
    <property type="component" value="Linkage group 15"/>
</dbReference>
<proteinExistence type="predicted"/>
<reference evidence="3" key="1">
    <citation type="journal article" date="2015" name="Nat. Genet.">
        <title>The pineapple genome and the evolution of CAM photosynthesis.</title>
        <authorList>
            <person name="Ming R."/>
            <person name="VanBuren R."/>
            <person name="Wai C.M."/>
            <person name="Tang H."/>
            <person name="Schatz M.C."/>
            <person name="Bowers J.E."/>
            <person name="Lyons E."/>
            <person name="Wang M.L."/>
            <person name="Chen J."/>
            <person name="Biggers E."/>
            <person name="Zhang J."/>
            <person name="Huang L."/>
            <person name="Zhang L."/>
            <person name="Miao W."/>
            <person name="Zhang J."/>
            <person name="Ye Z."/>
            <person name="Miao C."/>
            <person name="Lin Z."/>
            <person name="Wang H."/>
            <person name="Zhou H."/>
            <person name="Yim W.C."/>
            <person name="Priest H.D."/>
            <person name="Zheng C."/>
            <person name="Woodhouse M."/>
            <person name="Edger P.P."/>
            <person name="Guyot R."/>
            <person name="Guo H.B."/>
            <person name="Guo H."/>
            <person name="Zheng G."/>
            <person name="Singh R."/>
            <person name="Sharma A."/>
            <person name="Min X."/>
            <person name="Zheng Y."/>
            <person name="Lee H."/>
            <person name="Gurtowski J."/>
            <person name="Sedlazeck F.J."/>
            <person name="Harkess A."/>
            <person name="McKain M.R."/>
            <person name="Liao Z."/>
            <person name="Fang J."/>
            <person name="Liu J."/>
            <person name="Zhang X."/>
            <person name="Zhang Q."/>
            <person name="Hu W."/>
            <person name="Qin Y."/>
            <person name="Wang K."/>
            <person name="Chen L.Y."/>
            <person name="Shirley N."/>
            <person name="Lin Y.R."/>
            <person name="Liu L.Y."/>
            <person name="Hernandez A.G."/>
            <person name="Wright C.L."/>
            <person name="Bulone V."/>
            <person name="Tuskan G.A."/>
            <person name="Heath K."/>
            <person name="Zee F."/>
            <person name="Moore P.H."/>
            <person name="Sunkar R."/>
            <person name="Leebens-Mack J.H."/>
            <person name="Mockler T."/>
            <person name="Bennetzen J.L."/>
            <person name="Freeling M."/>
            <person name="Sankoff D."/>
            <person name="Paterson A.H."/>
            <person name="Zhu X."/>
            <person name="Yang X."/>
            <person name="Smith J.A."/>
            <person name="Cushman J.C."/>
            <person name="Paull R.E."/>
            <person name="Yu Q."/>
        </authorList>
    </citation>
    <scope>NUCLEOTIDE SEQUENCE [LARGE SCALE GENOMIC DNA]</scope>
    <source>
        <strain evidence="3">cv. F153</strain>
    </source>
</reference>
<keyword evidence="2" id="KW-0732">Signal</keyword>
<protein>
    <submittedName>
        <fullName evidence="4">Uncharacterized protein LOC109721224 isoform X1</fullName>
    </submittedName>
</protein>
<sequence length="172" mass="18900">MAMSFPAQSPLFSSCSLLMTLLFAYSASVQLDDPDWYFWLPLYAVASAVNLSQALSFQSKVLAQVSEFALWGGVFLLLKVVCEACHVDGVGGLWSMDMRERVVREKIGSGLVVISMILYLKATSHASKVPKRGKSEQAPTSLGYGKGMAILVAVSFGLSFYFFLSVKEQMRF</sequence>
<dbReference type="AlphaFoldDB" id="A0A6P5G912"/>